<dbReference type="InterPro" id="IPR011009">
    <property type="entry name" value="Kinase-like_dom_sf"/>
</dbReference>
<dbReference type="GO" id="GO:0016301">
    <property type="term" value="F:kinase activity"/>
    <property type="evidence" value="ECO:0007669"/>
    <property type="project" value="UniProtKB-KW"/>
</dbReference>
<dbReference type="AlphaFoldDB" id="A0A2S6H8T7"/>
<keyword evidence="2" id="KW-0418">Kinase</keyword>
<dbReference type="PANTHER" id="PTHR21064:SF5">
    <property type="entry name" value="SLR1880 PROTEIN"/>
    <property type="match status" value="1"/>
</dbReference>
<dbReference type="Gene3D" id="3.90.1200.10">
    <property type="match status" value="1"/>
</dbReference>
<sequence length="354" mass="39622">MLMNRLLPIATRFADAVTEITPLGNGLINDTYLVVTQSSRFVLQRINTQVFPAPELIMANLTTLHRHIVQKAGAKLQIPEVLNTADNEPLYRDQNGDCWRALSFIANTESIEAVGSLGDAEQAGFALGHFHRLTSDLDPLLLHDTLPGFHITPGYVVRYHQVLQQAGAASCKESRDCAEFIGEFRHIVDDLENAKQQGLLSLRVIHGDPKLNNVLFDKHTKKIVSLIDLDTVKPGLVHYDIGDCLRSCCYTAAPVGFDLNLCAALLKSYLNEAGAFFTEHDYHYLYPAIRLIPFELGIRFYTDYLEGNRYFKAADPEQNLRRALDQFHLCASVMSQEAAIKALILQLQNNVISK</sequence>
<dbReference type="Pfam" id="PF01636">
    <property type="entry name" value="APH"/>
    <property type="match status" value="1"/>
</dbReference>
<proteinExistence type="predicted"/>
<keyword evidence="2" id="KW-0808">Transferase</keyword>
<keyword evidence="3" id="KW-1185">Reference proteome</keyword>
<feature type="domain" description="Aminoglycoside phosphotransferase" evidence="1">
    <location>
        <begin position="19"/>
        <end position="266"/>
    </location>
</feature>
<dbReference type="InterPro" id="IPR002575">
    <property type="entry name" value="Aminoglycoside_PTrfase"/>
</dbReference>
<name>A0A2S6H8T7_9GAMM</name>
<evidence type="ECO:0000313" key="2">
    <source>
        <dbReference type="EMBL" id="PPK73885.1"/>
    </source>
</evidence>
<organism evidence="2 3">
    <name type="scientific">Methylobacter tundripaludum</name>
    <dbReference type="NCBI Taxonomy" id="173365"/>
    <lineage>
        <taxon>Bacteria</taxon>
        <taxon>Pseudomonadati</taxon>
        <taxon>Pseudomonadota</taxon>
        <taxon>Gammaproteobacteria</taxon>
        <taxon>Methylococcales</taxon>
        <taxon>Methylococcaceae</taxon>
        <taxon>Methylobacter</taxon>
    </lineage>
</organism>
<reference evidence="2 3" key="1">
    <citation type="submission" date="2018-02" db="EMBL/GenBank/DDBJ databases">
        <title>Subsurface microbial communities from deep shales in Ohio and West Virginia, USA.</title>
        <authorList>
            <person name="Wrighton K."/>
        </authorList>
    </citation>
    <scope>NUCLEOTIDE SEQUENCE [LARGE SCALE GENOMIC DNA]</scope>
    <source>
        <strain evidence="2 3">OWC-G53F</strain>
    </source>
</reference>
<dbReference type="Proteomes" id="UP000238071">
    <property type="component" value="Unassembled WGS sequence"/>
</dbReference>
<protein>
    <submittedName>
        <fullName evidence="2">Ser/Thr protein kinase RdoA (MazF antagonist)</fullName>
    </submittedName>
</protein>
<comment type="caution">
    <text evidence="2">The sequence shown here is derived from an EMBL/GenBank/DDBJ whole genome shotgun (WGS) entry which is preliminary data.</text>
</comment>
<accession>A0A2S6H8T7</accession>
<gene>
    <name evidence="2" type="ORF">B0F88_101417</name>
</gene>
<dbReference type="InterPro" id="IPR050249">
    <property type="entry name" value="Pseudomonas-type_ThrB"/>
</dbReference>
<dbReference type="SUPFAM" id="SSF56112">
    <property type="entry name" value="Protein kinase-like (PK-like)"/>
    <property type="match status" value="1"/>
</dbReference>
<evidence type="ECO:0000313" key="3">
    <source>
        <dbReference type="Proteomes" id="UP000238071"/>
    </source>
</evidence>
<dbReference type="EMBL" id="PTIY01000001">
    <property type="protein sequence ID" value="PPK73885.1"/>
    <property type="molecule type" value="Genomic_DNA"/>
</dbReference>
<evidence type="ECO:0000259" key="1">
    <source>
        <dbReference type="Pfam" id="PF01636"/>
    </source>
</evidence>
<dbReference type="PANTHER" id="PTHR21064">
    <property type="entry name" value="AMINOGLYCOSIDE PHOSPHOTRANSFERASE DOMAIN-CONTAINING PROTEIN-RELATED"/>
    <property type="match status" value="1"/>
</dbReference>